<organism evidence="7 8">
    <name type="scientific">Crepidotus variabilis</name>
    <dbReference type="NCBI Taxonomy" id="179855"/>
    <lineage>
        <taxon>Eukaryota</taxon>
        <taxon>Fungi</taxon>
        <taxon>Dikarya</taxon>
        <taxon>Basidiomycota</taxon>
        <taxon>Agaricomycotina</taxon>
        <taxon>Agaricomycetes</taxon>
        <taxon>Agaricomycetidae</taxon>
        <taxon>Agaricales</taxon>
        <taxon>Agaricineae</taxon>
        <taxon>Crepidotaceae</taxon>
        <taxon>Crepidotus</taxon>
    </lineage>
</organism>
<accession>A0A9P6EFP5</accession>
<dbReference type="PANTHER" id="PTHR35201:SF4">
    <property type="entry name" value="BETA-PINACENE SYNTHASE-RELATED"/>
    <property type="match status" value="1"/>
</dbReference>
<reference evidence="7" key="1">
    <citation type="submission" date="2020-11" db="EMBL/GenBank/DDBJ databases">
        <authorList>
            <consortium name="DOE Joint Genome Institute"/>
            <person name="Ahrendt S."/>
            <person name="Riley R."/>
            <person name="Andreopoulos W."/>
            <person name="Labutti K."/>
            <person name="Pangilinan J."/>
            <person name="Ruiz-Duenas F.J."/>
            <person name="Barrasa J.M."/>
            <person name="Sanchez-Garcia M."/>
            <person name="Camarero S."/>
            <person name="Miyauchi S."/>
            <person name="Serrano A."/>
            <person name="Linde D."/>
            <person name="Babiker R."/>
            <person name="Drula E."/>
            <person name="Ayuso-Fernandez I."/>
            <person name="Pacheco R."/>
            <person name="Padilla G."/>
            <person name="Ferreira P."/>
            <person name="Barriuso J."/>
            <person name="Kellner H."/>
            <person name="Castanera R."/>
            <person name="Alfaro M."/>
            <person name="Ramirez L."/>
            <person name="Pisabarro A.G."/>
            <person name="Kuo A."/>
            <person name="Tritt A."/>
            <person name="Lipzen A."/>
            <person name="He G."/>
            <person name="Yan M."/>
            <person name="Ng V."/>
            <person name="Cullen D."/>
            <person name="Martin F."/>
            <person name="Rosso M.-N."/>
            <person name="Henrissat B."/>
            <person name="Hibbett D."/>
            <person name="Martinez A.T."/>
            <person name="Grigoriev I.V."/>
        </authorList>
    </citation>
    <scope>NUCLEOTIDE SEQUENCE</scope>
    <source>
        <strain evidence="7">CBS 506.95</strain>
    </source>
</reference>
<dbReference type="OrthoDB" id="6486656at2759"/>
<gene>
    <name evidence="7" type="ORF">CPB83DRAFT_767442</name>
</gene>
<dbReference type="Proteomes" id="UP000807306">
    <property type="component" value="Unassembled WGS sequence"/>
</dbReference>
<evidence type="ECO:0000256" key="5">
    <source>
        <dbReference type="ARBA" id="ARBA00023239"/>
    </source>
</evidence>
<dbReference type="AlphaFoldDB" id="A0A9P6EFP5"/>
<dbReference type="InterPro" id="IPR034686">
    <property type="entry name" value="Terpene_cyclase-like_2"/>
</dbReference>
<protein>
    <recommendedName>
        <fullName evidence="6">Terpene synthase</fullName>
        <ecNumber evidence="6">4.2.3.-</ecNumber>
    </recommendedName>
</protein>
<name>A0A9P6EFP5_9AGAR</name>
<comment type="cofactor">
    <cofactor evidence="1 6">
        <name>Mg(2+)</name>
        <dbReference type="ChEBI" id="CHEBI:18420"/>
    </cofactor>
</comment>
<sequence length="368" mass="42548">MADIQLLRLPDLLRDWPCESRLSLFYQQCKQESSNWTTAFRPFDKKGQKAFDDCDLNLLACLTYSNRDREFIRLACDLMNFFFVYDEYTDVSDPSLARYFGDIVLDAMRLTKDRSTTSKHFLGEMTKDFWLRASAYAQAQSNGNANQPTCLQNFITTMDNYVEAVACEARDRAEGRTYNVEEYLELRRRTSGAEPTLAFIEFGLHLSQEILEHPTIKALNAAAVEMVVIVNDMHSYMREVSCGLGYHNMITVIMQQYGFHLQDAFNWLGTYSDKIVAGFNKNIAVLPSFGDDMDLRVRTYVEGLAQWIRGEDDWSFESKRYHGNRGILIRETRILTIGHVEGHYLRPENPRQLDLQRHDVISEVAIQA</sequence>
<dbReference type="SUPFAM" id="SSF48576">
    <property type="entry name" value="Terpenoid synthases"/>
    <property type="match status" value="1"/>
</dbReference>
<dbReference type="SFLD" id="SFLDS00005">
    <property type="entry name" value="Isoprenoid_Synthase_Type_I"/>
    <property type="match status" value="1"/>
</dbReference>
<comment type="caution">
    <text evidence="7">The sequence shown here is derived from an EMBL/GenBank/DDBJ whole genome shotgun (WGS) entry which is preliminary data.</text>
</comment>
<dbReference type="GO" id="GO:0046872">
    <property type="term" value="F:metal ion binding"/>
    <property type="evidence" value="ECO:0007669"/>
    <property type="project" value="UniProtKB-KW"/>
</dbReference>
<comment type="similarity">
    <text evidence="2 6">Belongs to the terpene synthase family.</text>
</comment>
<keyword evidence="3 6" id="KW-0479">Metal-binding</keyword>
<keyword evidence="5 6" id="KW-0456">Lyase</keyword>
<evidence type="ECO:0000256" key="4">
    <source>
        <dbReference type="ARBA" id="ARBA00022842"/>
    </source>
</evidence>
<dbReference type="EMBL" id="MU157856">
    <property type="protein sequence ID" value="KAF9528057.1"/>
    <property type="molecule type" value="Genomic_DNA"/>
</dbReference>
<keyword evidence="8" id="KW-1185">Reference proteome</keyword>
<dbReference type="GO" id="GO:0010333">
    <property type="term" value="F:terpene synthase activity"/>
    <property type="evidence" value="ECO:0007669"/>
    <property type="project" value="InterPro"/>
</dbReference>
<keyword evidence="4 6" id="KW-0460">Magnesium</keyword>
<evidence type="ECO:0000256" key="1">
    <source>
        <dbReference type="ARBA" id="ARBA00001946"/>
    </source>
</evidence>
<dbReference type="EC" id="4.2.3.-" evidence="6"/>
<evidence type="ECO:0000313" key="7">
    <source>
        <dbReference type="EMBL" id="KAF9528057.1"/>
    </source>
</evidence>
<evidence type="ECO:0000256" key="2">
    <source>
        <dbReference type="ARBA" id="ARBA00006333"/>
    </source>
</evidence>
<evidence type="ECO:0000256" key="3">
    <source>
        <dbReference type="ARBA" id="ARBA00022723"/>
    </source>
</evidence>
<evidence type="ECO:0000256" key="6">
    <source>
        <dbReference type="RuleBase" id="RU366034"/>
    </source>
</evidence>
<dbReference type="GO" id="GO:0008299">
    <property type="term" value="P:isoprenoid biosynthetic process"/>
    <property type="evidence" value="ECO:0007669"/>
    <property type="project" value="UniProtKB-ARBA"/>
</dbReference>
<dbReference type="Pfam" id="PF19086">
    <property type="entry name" value="Terpene_syn_C_2"/>
    <property type="match status" value="1"/>
</dbReference>
<dbReference type="SFLD" id="SFLDG01020">
    <property type="entry name" value="Terpene_Cyclase_Like_2"/>
    <property type="match status" value="1"/>
</dbReference>
<proteinExistence type="inferred from homology"/>
<dbReference type="Gene3D" id="1.10.600.10">
    <property type="entry name" value="Farnesyl Diphosphate Synthase"/>
    <property type="match status" value="1"/>
</dbReference>
<evidence type="ECO:0000313" key="8">
    <source>
        <dbReference type="Proteomes" id="UP000807306"/>
    </source>
</evidence>
<dbReference type="PANTHER" id="PTHR35201">
    <property type="entry name" value="TERPENE SYNTHASE"/>
    <property type="match status" value="1"/>
</dbReference>
<dbReference type="InterPro" id="IPR008949">
    <property type="entry name" value="Isoprenoid_synthase_dom_sf"/>
</dbReference>